<comment type="caution">
    <text evidence="1">The sequence shown here is derived from an EMBL/GenBank/DDBJ whole genome shotgun (WGS) entry which is preliminary data.</text>
</comment>
<sequence>MIQIGRAISKGFITRYEVRRRKDKHEILGKEELVLGLGAARDYRQVVFSIHRSCKQK</sequence>
<name>H0EVJ6_GLAL7</name>
<accession>H0EVJ6</accession>
<evidence type="ECO:0000313" key="1">
    <source>
        <dbReference type="EMBL" id="EHK97457.1"/>
    </source>
</evidence>
<dbReference type="InParanoid" id="H0EVJ6"/>
<organism evidence="1 2">
    <name type="scientific">Glarea lozoyensis (strain ATCC 74030 / MF5533)</name>
    <dbReference type="NCBI Taxonomy" id="1104152"/>
    <lineage>
        <taxon>Eukaryota</taxon>
        <taxon>Fungi</taxon>
        <taxon>Dikarya</taxon>
        <taxon>Ascomycota</taxon>
        <taxon>Pezizomycotina</taxon>
        <taxon>Leotiomycetes</taxon>
        <taxon>Helotiales</taxon>
        <taxon>Helotiaceae</taxon>
        <taxon>Glarea</taxon>
    </lineage>
</organism>
<reference evidence="1 2" key="1">
    <citation type="journal article" date="2012" name="Eukaryot. Cell">
        <title>Genome sequence of the fungus Glarea lozoyensis: the first genome sequence of a species from the Helotiaceae family.</title>
        <authorList>
            <person name="Youssar L."/>
            <person name="Gruening B.A."/>
            <person name="Erxleben A."/>
            <person name="Guenther S."/>
            <person name="Huettel W."/>
        </authorList>
    </citation>
    <scope>NUCLEOTIDE SEQUENCE [LARGE SCALE GENOMIC DNA]</scope>
    <source>
        <strain evidence="2">ATCC 74030 / MF5533</strain>
    </source>
</reference>
<proteinExistence type="predicted"/>
<dbReference type="EMBL" id="AGUE01000194">
    <property type="protein sequence ID" value="EHK97457.1"/>
    <property type="molecule type" value="Genomic_DNA"/>
</dbReference>
<dbReference type="Proteomes" id="UP000005446">
    <property type="component" value="Unassembled WGS sequence"/>
</dbReference>
<dbReference type="HOGENOM" id="CLU_2996670_0_0_1"/>
<evidence type="ECO:0000313" key="2">
    <source>
        <dbReference type="Proteomes" id="UP000005446"/>
    </source>
</evidence>
<protein>
    <submittedName>
        <fullName evidence="1">Uncharacterized protein</fullName>
    </submittedName>
</protein>
<gene>
    <name evidence="1" type="ORF">M7I_6794</name>
</gene>
<dbReference type="AlphaFoldDB" id="H0EVJ6"/>
<keyword evidence="2" id="KW-1185">Reference proteome</keyword>